<protein>
    <submittedName>
        <fullName evidence="1">Uncharacterized protein</fullName>
    </submittedName>
</protein>
<dbReference type="AlphaFoldDB" id="A0A2N1P3S3"/>
<feature type="non-terminal residue" evidence="1">
    <location>
        <position position="61"/>
    </location>
</feature>
<dbReference type="Proteomes" id="UP000233469">
    <property type="component" value="Unassembled WGS sequence"/>
</dbReference>
<sequence length="61" mass="7362">MNEEKVPLIEFPMKSYEYTLGNISASQDNYEYWSPPLPTAIDMYWQLNFMSVNYLFFFSFI</sequence>
<name>A0A2N1P3S3_9GLOM</name>
<proteinExistence type="predicted"/>
<comment type="caution">
    <text evidence="1">The sequence shown here is derived from an EMBL/GenBank/DDBJ whole genome shotgun (WGS) entry which is preliminary data.</text>
</comment>
<evidence type="ECO:0000313" key="1">
    <source>
        <dbReference type="EMBL" id="PKK80769.1"/>
    </source>
</evidence>
<dbReference type="EMBL" id="LLXL01000006">
    <property type="protein sequence ID" value="PKK80769.1"/>
    <property type="molecule type" value="Genomic_DNA"/>
</dbReference>
<evidence type="ECO:0000313" key="2">
    <source>
        <dbReference type="Proteomes" id="UP000233469"/>
    </source>
</evidence>
<reference evidence="1 2" key="1">
    <citation type="submission" date="2016-04" db="EMBL/GenBank/DDBJ databases">
        <title>Genome analyses suggest a sexual origin of heterokaryosis in a supposedly ancient asexual fungus.</title>
        <authorList>
            <person name="Ropars J."/>
            <person name="Sedzielewska K."/>
            <person name="Noel J."/>
            <person name="Charron P."/>
            <person name="Farinelli L."/>
            <person name="Marton T."/>
            <person name="Kruger M."/>
            <person name="Pelin A."/>
            <person name="Brachmann A."/>
            <person name="Corradi N."/>
        </authorList>
    </citation>
    <scope>NUCLEOTIDE SEQUENCE [LARGE SCALE GENOMIC DNA]</scope>
    <source>
        <strain evidence="1 2">C2</strain>
    </source>
</reference>
<dbReference type="VEuPathDB" id="FungiDB:RhiirFUN_020152"/>
<organism evidence="1 2">
    <name type="scientific">Rhizophagus irregularis</name>
    <dbReference type="NCBI Taxonomy" id="588596"/>
    <lineage>
        <taxon>Eukaryota</taxon>
        <taxon>Fungi</taxon>
        <taxon>Fungi incertae sedis</taxon>
        <taxon>Mucoromycota</taxon>
        <taxon>Glomeromycotina</taxon>
        <taxon>Glomeromycetes</taxon>
        <taxon>Glomerales</taxon>
        <taxon>Glomeraceae</taxon>
        <taxon>Rhizophagus</taxon>
    </lineage>
</organism>
<gene>
    <name evidence="1" type="ORF">RhiirC2_723712</name>
</gene>
<accession>A0A2N1P3S3</accession>
<reference evidence="1 2" key="2">
    <citation type="submission" date="2017-10" db="EMBL/GenBank/DDBJ databases">
        <title>Extensive intraspecific genome diversity in a model arbuscular mycorrhizal fungus.</title>
        <authorList>
            <person name="Chen E.C.H."/>
            <person name="Morin E."/>
            <person name="Baudet D."/>
            <person name="Noel J."/>
            <person name="Ndikumana S."/>
            <person name="Charron P."/>
            <person name="St-Onge C."/>
            <person name="Giorgi J."/>
            <person name="Grigoriev I.V."/>
            <person name="Roux C."/>
            <person name="Martin F.M."/>
            <person name="Corradi N."/>
        </authorList>
    </citation>
    <scope>NUCLEOTIDE SEQUENCE [LARGE SCALE GENOMIC DNA]</scope>
    <source>
        <strain evidence="1 2">C2</strain>
    </source>
</reference>
<dbReference type="VEuPathDB" id="FungiDB:FUN_013318"/>